<reference evidence="2 4" key="1">
    <citation type="submission" date="2017-10" db="EMBL/GenBank/DDBJ databases">
        <title>Genomics of the genus Arcobacter.</title>
        <authorList>
            <person name="Perez-Cataluna A."/>
            <person name="Figueras M.J."/>
        </authorList>
    </citation>
    <scope>NUCLEOTIDE SEQUENCE [LARGE SCALE GENOMIC DNA]</scope>
    <source>
        <strain evidence="2 4">CECT 7835</strain>
    </source>
</reference>
<proteinExistence type="predicted"/>
<dbReference type="Gene3D" id="3.40.50.300">
    <property type="entry name" value="P-loop containing nucleotide triphosphate hydrolases"/>
    <property type="match status" value="1"/>
</dbReference>
<dbReference type="Pfam" id="PF07931">
    <property type="entry name" value="CPT"/>
    <property type="match status" value="1"/>
</dbReference>
<dbReference type="KEGG" id="hbv:ABIV_2416"/>
<gene>
    <name evidence="1" type="primary">cpt</name>
    <name evidence="1" type="ORF">ABIV_2416</name>
    <name evidence="2" type="ORF">CRV05_06415</name>
</gene>
<protein>
    <submittedName>
        <fullName evidence="1">Chloramphenicol 3-O-phosphotransferase</fullName>
    </submittedName>
</protein>
<name>A0AAX2A6X9_9BACT</name>
<dbReference type="InterPro" id="IPR027417">
    <property type="entry name" value="P-loop_NTPase"/>
</dbReference>
<organism evidence="2 4">
    <name type="scientific">Halarcobacter bivalviorum</name>
    <dbReference type="NCBI Taxonomy" id="663364"/>
    <lineage>
        <taxon>Bacteria</taxon>
        <taxon>Pseudomonadati</taxon>
        <taxon>Campylobacterota</taxon>
        <taxon>Epsilonproteobacteria</taxon>
        <taxon>Campylobacterales</taxon>
        <taxon>Arcobacteraceae</taxon>
        <taxon>Halarcobacter</taxon>
    </lineage>
</organism>
<accession>A0AAX2A6X9</accession>
<dbReference type="AlphaFoldDB" id="A0AAX2A6X9"/>
<evidence type="ECO:0000313" key="1">
    <source>
        <dbReference type="EMBL" id="AXH13390.1"/>
    </source>
</evidence>
<sequence length="164" mass="19255">MKKNIICYLNGVSSSGKTSICSFLVDYFSEPTIYLSLDNFHKVLCKKYSTEKWPLYKEEVKGLHRTAKVWYDMGFNVIIDNVLETSSLKQDAKRKLPSAKYIGVHLSLKTLLEREKKRGRNDFKLVKYQFERVHKDMDYDFSVDSEKSSSEELAKRIYEEINND</sequence>
<dbReference type="SUPFAM" id="SSF52540">
    <property type="entry name" value="P-loop containing nucleoside triphosphate hydrolases"/>
    <property type="match status" value="1"/>
</dbReference>
<keyword evidence="4" id="KW-1185">Reference proteome</keyword>
<evidence type="ECO:0000313" key="2">
    <source>
        <dbReference type="EMBL" id="RXK10009.1"/>
    </source>
</evidence>
<dbReference type="EMBL" id="CP031217">
    <property type="protein sequence ID" value="AXH13390.1"/>
    <property type="molecule type" value="Genomic_DNA"/>
</dbReference>
<dbReference type="RefSeq" id="WP_114840174.1">
    <property type="nucleotide sequence ID" value="NZ_CP031217.1"/>
</dbReference>
<dbReference type="Proteomes" id="UP000289193">
    <property type="component" value="Unassembled WGS sequence"/>
</dbReference>
<dbReference type="Proteomes" id="UP000253850">
    <property type="component" value="Chromosome"/>
</dbReference>
<dbReference type="EMBL" id="PDKM01000003">
    <property type="protein sequence ID" value="RXK10009.1"/>
    <property type="molecule type" value="Genomic_DNA"/>
</dbReference>
<evidence type="ECO:0000313" key="4">
    <source>
        <dbReference type="Proteomes" id="UP000289193"/>
    </source>
</evidence>
<evidence type="ECO:0000313" key="3">
    <source>
        <dbReference type="Proteomes" id="UP000253850"/>
    </source>
</evidence>
<reference evidence="1 3" key="2">
    <citation type="submission" date="2018-07" db="EMBL/GenBank/DDBJ databases">
        <title>Complete genome of the Arcobacter bivalviorum type strain LMG 26154.</title>
        <authorList>
            <person name="Miller W.G."/>
            <person name="Yee E."/>
            <person name="Bono J.L."/>
        </authorList>
    </citation>
    <scope>NUCLEOTIDE SEQUENCE [LARGE SCALE GENOMIC DNA]</scope>
    <source>
        <strain evidence="1 3">LMG 26154</strain>
    </source>
</reference>